<dbReference type="Proteomes" id="UP000320231">
    <property type="component" value="Plasmid pBAA-803-A"/>
</dbReference>
<dbReference type="KEGG" id="hsr:HSBAA_PA_1140"/>
<geneLocation type="plasmid" evidence="2">
    <name>pbaa-803-a dna</name>
</geneLocation>
<dbReference type="SUPFAM" id="SSF52833">
    <property type="entry name" value="Thioredoxin-like"/>
    <property type="match status" value="1"/>
</dbReference>
<accession>A0A455ULE5</accession>
<dbReference type="Gene3D" id="3.40.30.10">
    <property type="entry name" value="Glutaredoxin"/>
    <property type="match status" value="1"/>
</dbReference>
<evidence type="ECO:0000313" key="1">
    <source>
        <dbReference type="EMBL" id="BBI65511.1"/>
    </source>
</evidence>
<dbReference type="InterPro" id="IPR036249">
    <property type="entry name" value="Thioredoxin-like_sf"/>
</dbReference>
<evidence type="ECO:0000313" key="2">
    <source>
        <dbReference type="Proteomes" id="UP000320231"/>
    </source>
</evidence>
<name>A0A455ULE5_9GAMM</name>
<proteinExistence type="predicted"/>
<keyword evidence="1" id="KW-0614">Plasmid</keyword>
<gene>
    <name evidence="1" type="ORF">HSBAA_PA_1140</name>
</gene>
<dbReference type="EMBL" id="AP019515">
    <property type="protein sequence ID" value="BBI65511.1"/>
    <property type="molecule type" value="Genomic_DNA"/>
</dbReference>
<dbReference type="AlphaFoldDB" id="A0A455ULE5"/>
<evidence type="ECO:0008006" key="3">
    <source>
        <dbReference type="Google" id="ProtNLM"/>
    </source>
</evidence>
<reference evidence="1 2" key="1">
    <citation type="journal article" date="2019" name="Microbiol. Resour. Announc.">
        <title>Complete Genome Sequence of Halomonas sulfidaeris Strain Esulfide1 Isolated from a Metal Sulfide Rock at a Depth of 2,200 Meters, Obtained Using Nanopore Sequencing.</title>
        <authorList>
            <person name="Saito M."/>
            <person name="Nishigata A."/>
            <person name="Galipon J."/>
            <person name="Arakawa K."/>
        </authorList>
    </citation>
    <scope>NUCLEOTIDE SEQUENCE [LARGE SCALE GENOMIC DNA]</scope>
    <source>
        <strain evidence="1 2">ATCC BAA-803</strain>
        <plasmid evidence="2">pbaa-803-a dna</plasmid>
    </source>
</reference>
<sequence>MLSKQENVDTTPQVYIGDQRIGGYEELRKHLGMSVPNAKETTYRPVIAILLLRC</sequence>
<protein>
    <recommendedName>
        <fullName evidence="3">Glutaredoxin domain-containing protein</fullName>
    </recommendedName>
</protein>
<organism evidence="1 2">
    <name type="scientific">Vreelandella sulfidaeris</name>
    <dbReference type="NCBI Taxonomy" id="115553"/>
    <lineage>
        <taxon>Bacteria</taxon>
        <taxon>Pseudomonadati</taxon>
        <taxon>Pseudomonadota</taxon>
        <taxon>Gammaproteobacteria</taxon>
        <taxon>Oceanospirillales</taxon>
        <taxon>Halomonadaceae</taxon>
        <taxon>Vreelandella</taxon>
    </lineage>
</organism>